<dbReference type="RefSeq" id="WP_185060066.1">
    <property type="nucleotide sequence ID" value="NZ_BAABJP010000024.1"/>
</dbReference>
<feature type="transmembrane region" description="Helical" evidence="1">
    <location>
        <begin position="193"/>
        <end position="217"/>
    </location>
</feature>
<keyword evidence="1" id="KW-1133">Transmembrane helix</keyword>
<name>A0ABP9QG83_9PSEU</name>
<protein>
    <recommendedName>
        <fullName evidence="4">Carotenoid biosynthesis protein</fullName>
    </recommendedName>
</protein>
<reference evidence="3" key="1">
    <citation type="journal article" date="2019" name="Int. J. Syst. Evol. Microbiol.">
        <title>The Global Catalogue of Microorganisms (GCM) 10K type strain sequencing project: providing services to taxonomists for standard genome sequencing and annotation.</title>
        <authorList>
            <consortium name="The Broad Institute Genomics Platform"/>
            <consortium name="The Broad Institute Genome Sequencing Center for Infectious Disease"/>
            <person name="Wu L."/>
            <person name="Ma J."/>
        </authorList>
    </citation>
    <scope>NUCLEOTIDE SEQUENCE [LARGE SCALE GENOMIC DNA]</scope>
    <source>
        <strain evidence="3">JCM 18303</strain>
    </source>
</reference>
<proteinExistence type="predicted"/>
<comment type="caution">
    <text evidence="2">The sequence shown here is derived from an EMBL/GenBank/DDBJ whole genome shotgun (WGS) entry which is preliminary data.</text>
</comment>
<keyword evidence="3" id="KW-1185">Reference proteome</keyword>
<evidence type="ECO:0000313" key="3">
    <source>
        <dbReference type="Proteomes" id="UP001428817"/>
    </source>
</evidence>
<feature type="transmembrane region" description="Helical" evidence="1">
    <location>
        <begin position="20"/>
        <end position="43"/>
    </location>
</feature>
<evidence type="ECO:0008006" key="4">
    <source>
        <dbReference type="Google" id="ProtNLM"/>
    </source>
</evidence>
<keyword evidence="1" id="KW-0472">Membrane</keyword>
<dbReference type="Proteomes" id="UP001428817">
    <property type="component" value="Unassembled WGS sequence"/>
</dbReference>
<feature type="transmembrane region" description="Helical" evidence="1">
    <location>
        <begin position="161"/>
        <end position="181"/>
    </location>
</feature>
<accession>A0ABP9QG83</accession>
<feature type="transmembrane region" description="Helical" evidence="1">
    <location>
        <begin position="127"/>
        <end position="149"/>
    </location>
</feature>
<feature type="transmembrane region" description="Helical" evidence="1">
    <location>
        <begin position="50"/>
        <end position="72"/>
    </location>
</feature>
<keyword evidence="1" id="KW-0812">Transmembrane</keyword>
<feature type="transmembrane region" description="Helical" evidence="1">
    <location>
        <begin position="92"/>
        <end position="115"/>
    </location>
</feature>
<gene>
    <name evidence="2" type="ORF">GCM10023321_45630</name>
</gene>
<evidence type="ECO:0000256" key="1">
    <source>
        <dbReference type="SAM" id="Phobius"/>
    </source>
</evidence>
<feature type="transmembrane region" description="Helical" evidence="1">
    <location>
        <begin position="229"/>
        <end position="251"/>
    </location>
</feature>
<organism evidence="2 3">
    <name type="scientific">Pseudonocardia eucalypti</name>
    <dbReference type="NCBI Taxonomy" id="648755"/>
    <lineage>
        <taxon>Bacteria</taxon>
        <taxon>Bacillati</taxon>
        <taxon>Actinomycetota</taxon>
        <taxon>Actinomycetes</taxon>
        <taxon>Pseudonocardiales</taxon>
        <taxon>Pseudonocardiaceae</taxon>
        <taxon>Pseudonocardia</taxon>
    </lineage>
</organism>
<evidence type="ECO:0000313" key="2">
    <source>
        <dbReference type="EMBL" id="GAA5161424.1"/>
    </source>
</evidence>
<dbReference type="EMBL" id="BAABJP010000024">
    <property type="protein sequence ID" value="GAA5161424.1"/>
    <property type="molecule type" value="Genomic_DNA"/>
</dbReference>
<sequence length="268" mass="28669">MPPLNQPLPPLETTVMPAGAQLMFTFVTGVPMLAVLAVAVAHLVRRRDALLLLCFLGGLAAVMAEPVVDVLSHLYFPVIGQQTAFTALGRPIPWALVFAYPWYVGGQGYLAYRLFASRPSAGRIWRLWGLYALSNIAVETPGVLTGFHVYYDNQPLNLWGFPLWCAAVQAIMPMAAGALIHATRPRLGNGWPLLAVVPLVPMADGMVNAGLDLPMWIALGSGASWPGTYLAAALTIGMAALGVWVLTVLVARPPEDAPQPAARIEAAR</sequence>